<evidence type="ECO:0000313" key="15">
    <source>
        <dbReference type="Proteomes" id="UP000255417"/>
    </source>
</evidence>
<comment type="catalytic activity">
    <reaction evidence="10 12">
        <text>dTMP + ATP = dTDP + ADP</text>
        <dbReference type="Rhea" id="RHEA:13517"/>
        <dbReference type="ChEBI" id="CHEBI:30616"/>
        <dbReference type="ChEBI" id="CHEBI:58369"/>
        <dbReference type="ChEBI" id="CHEBI:63528"/>
        <dbReference type="ChEBI" id="CHEBI:456216"/>
        <dbReference type="EC" id="2.7.4.9"/>
    </reaction>
</comment>
<evidence type="ECO:0000256" key="6">
    <source>
        <dbReference type="ARBA" id="ARBA00022741"/>
    </source>
</evidence>
<dbReference type="InterPro" id="IPR039430">
    <property type="entry name" value="Thymidylate_kin-like_dom"/>
</dbReference>
<dbReference type="PANTHER" id="PTHR10344">
    <property type="entry name" value="THYMIDYLATE KINASE"/>
    <property type="match status" value="1"/>
</dbReference>
<keyword evidence="15" id="KW-1185">Reference proteome</keyword>
<evidence type="ECO:0000256" key="3">
    <source>
        <dbReference type="ARBA" id="ARBA00017144"/>
    </source>
</evidence>
<dbReference type="HAMAP" id="MF_00165">
    <property type="entry name" value="Thymidylate_kinase"/>
    <property type="match status" value="1"/>
</dbReference>
<dbReference type="AlphaFoldDB" id="A0A379CB45"/>
<sequence length="213" mass="23760">MIKGKFIVIEGLEGAGKTNAQQIVMASLQAHNIEFITTREPGGTPIAEALRNLWKEGIGDEHTTDKAELLMLYAARTQLVETIIQPALDKGIWVVGDRHDMSTQAYQGGGRGLSDDLLTSIKTAILGDFEPVLTVYLDLDPTIGLERAKGRGELDRIEQQHIDFFHRTRTRYLQLTEHNPKAIVINAAQSLEQVSADIKTKFEAWLQENHSML</sequence>
<name>A0A379CB45_9PAST</name>
<evidence type="ECO:0000256" key="9">
    <source>
        <dbReference type="ARBA" id="ARBA00029962"/>
    </source>
</evidence>
<dbReference type="NCBIfam" id="TIGR00041">
    <property type="entry name" value="DTMP_kinase"/>
    <property type="match status" value="1"/>
</dbReference>
<keyword evidence="4 12" id="KW-0808">Transferase</keyword>
<dbReference type="GO" id="GO:0005524">
    <property type="term" value="F:ATP binding"/>
    <property type="evidence" value="ECO:0007669"/>
    <property type="project" value="UniProtKB-UniRule"/>
</dbReference>
<dbReference type="EC" id="2.7.4.9" evidence="2 12"/>
<protein>
    <recommendedName>
        <fullName evidence="3 12">Thymidylate kinase</fullName>
        <ecNumber evidence="2 12">2.7.4.9</ecNumber>
    </recommendedName>
    <alternativeName>
        <fullName evidence="9 12">dTMP kinase</fullName>
    </alternativeName>
</protein>
<evidence type="ECO:0000256" key="12">
    <source>
        <dbReference type="HAMAP-Rule" id="MF_00165"/>
    </source>
</evidence>
<dbReference type="GO" id="GO:0006227">
    <property type="term" value="P:dUDP biosynthetic process"/>
    <property type="evidence" value="ECO:0007669"/>
    <property type="project" value="TreeGrafter"/>
</dbReference>
<evidence type="ECO:0000256" key="2">
    <source>
        <dbReference type="ARBA" id="ARBA00012980"/>
    </source>
</evidence>
<accession>A0A379CB45</accession>
<dbReference type="Gene3D" id="3.40.50.300">
    <property type="entry name" value="P-loop containing nucleotide triphosphate hydrolases"/>
    <property type="match status" value="1"/>
</dbReference>
<evidence type="ECO:0000256" key="5">
    <source>
        <dbReference type="ARBA" id="ARBA00022727"/>
    </source>
</evidence>
<dbReference type="RefSeq" id="WP_172460384.1">
    <property type="nucleotide sequence ID" value="NZ_LWIF01000001.1"/>
</dbReference>
<dbReference type="CDD" id="cd01672">
    <property type="entry name" value="TMPK"/>
    <property type="match status" value="1"/>
</dbReference>
<keyword evidence="8 12" id="KW-0067">ATP-binding</keyword>
<keyword evidence="5 12" id="KW-0545">Nucleotide biosynthesis</keyword>
<dbReference type="Proteomes" id="UP000255417">
    <property type="component" value="Unassembled WGS sequence"/>
</dbReference>
<dbReference type="PROSITE" id="PS01331">
    <property type="entry name" value="THYMIDYLATE_KINASE"/>
    <property type="match status" value="1"/>
</dbReference>
<evidence type="ECO:0000256" key="4">
    <source>
        <dbReference type="ARBA" id="ARBA00022679"/>
    </source>
</evidence>
<feature type="domain" description="Thymidylate kinase-like" evidence="13">
    <location>
        <begin position="9"/>
        <end position="198"/>
    </location>
</feature>
<comment type="similarity">
    <text evidence="1 12">Belongs to the thymidylate kinase family.</text>
</comment>
<comment type="function">
    <text evidence="11 12">Phosphorylation of dTMP to form dTDP in both de novo and salvage pathways of dTTP synthesis.</text>
</comment>
<dbReference type="FunFam" id="3.40.50.300:FF:000321">
    <property type="entry name" value="Thymidylate kinase"/>
    <property type="match status" value="1"/>
</dbReference>
<evidence type="ECO:0000256" key="10">
    <source>
        <dbReference type="ARBA" id="ARBA00048743"/>
    </source>
</evidence>
<dbReference type="GO" id="GO:0006233">
    <property type="term" value="P:dTDP biosynthetic process"/>
    <property type="evidence" value="ECO:0007669"/>
    <property type="project" value="InterPro"/>
</dbReference>
<evidence type="ECO:0000313" key="14">
    <source>
        <dbReference type="EMBL" id="SUB59501.1"/>
    </source>
</evidence>
<evidence type="ECO:0000256" key="11">
    <source>
        <dbReference type="ARBA" id="ARBA00057735"/>
    </source>
</evidence>
<dbReference type="InterPro" id="IPR018094">
    <property type="entry name" value="Thymidylate_kinase"/>
</dbReference>
<proteinExistence type="inferred from homology"/>
<reference evidence="14 15" key="1">
    <citation type="submission" date="2018-06" db="EMBL/GenBank/DDBJ databases">
        <authorList>
            <consortium name="Pathogen Informatics"/>
            <person name="Doyle S."/>
        </authorList>
    </citation>
    <scope>NUCLEOTIDE SEQUENCE [LARGE SCALE GENOMIC DNA]</scope>
    <source>
        <strain evidence="14 15">NCTC12872</strain>
    </source>
</reference>
<dbReference type="GO" id="GO:0005829">
    <property type="term" value="C:cytosol"/>
    <property type="evidence" value="ECO:0007669"/>
    <property type="project" value="TreeGrafter"/>
</dbReference>
<dbReference type="EMBL" id="UGTA01000001">
    <property type="protein sequence ID" value="SUB59501.1"/>
    <property type="molecule type" value="Genomic_DNA"/>
</dbReference>
<keyword evidence="7 12" id="KW-0418">Kinase</keyword>
<dbReference type="SUPFAM" id="SSF52540">
    <property type="entry name" value="P-loop containing nucleoside triphosphate hydrolases"/>
    <property type="match status" value="1"/>
</dbReference>
<evidence type="ECO:0000256" key="8">
    <source>
        <dbReference type="ARBA" id="ARBA00022840"/>
    </source>
</evidence>
<evidence type="ECO:0000259" key="13">
    <source>
        <dbReference type="Pfam" id="PF02223"/>
    </source>
</evidence>
<dbReference type="InterPro" id="IPR027417">
    <property type="entry name" value="P-loop_NTPase"/>
</dbReference>
<gene>
    <name evidence="12 14" type="primary">tmk</name>
    <name evidence="14" type="ORF">NCTC12872_01486</name>
</gene>
<organism evidence="14 15">
    <name type="scientific">Phocoenobacter uteri</name>
    <dbReference type="NCBI Taxonomy" id="146806"/>
    <lineage>
        <taxon>Bacteria</taxon>
        <taxon>Pseudomonadati</taxon>
        <taxon>Pseudomonadota</taxon>
        <taxon>Gammaproteobacteria</taxon>
        <taxon>Pasteurellales</taxon>
        <taxon>Pasteurellaceae</taxon>
        <taxon>Phocoenobacter</taxon>
    </lineage>
</organism>
<dbReference type="InterPro" id="IPR018095">
    <property type="entry name" value="Thymidylate_kin_CS"/>
</dbReference>
<dbReference type="GO" id="GO:0004798">
    <property type="term" value="F:dTMP kinase activity"/>
    <property type="evidence" value="ECO:0007669"/>
    <property type="project" value="UniProtKB-UniRule"/>
</dbReference>
<feature type="binding site" evidence="12">
    <location>
        <begin position="11"/>
        <end position="18"/>
    </location>
    <ligand>
        <name>ATP</name>
        <dbReference type="ChEBI" id="CHEBI:30616"/>
    </ligand>
</feature>
<dbReference type="Pfam" id="PF02223">
    <property type="entry name" value="Thymidylate_kin"/>
    <property type="match status" value="1"/>
</dbReference>
<dbReference type="PANTHER" id="PTHR10344:SF4">
    <property type="entry name" value="UMP-CMP KINASE 2, MITOCHONDRIAL"/>
    <property type="match status" value="1"/>
</dbReference>
<keyword evidence="6 12" id="KW-0547">Nucleotide-binding</keyword>
<evidence type="ECO:0000256" key="1">
    <source>
        <dbReference type="ARBA" id="ARBA00009776"/>
    </source>
</evidence>
<evidence type="ECO:0000256" key="7">
    <source>
        <dbReference type="ARBA" id="ARBA00022777"/>
    </source>
</evidence>
<dbReference type="GO" id="GO:0006235">
    <property type="term" value="P:dTTP biosynthetic process"/>
    <property type="evidence" value="ECO:0007669"/>
    <property type="project" value="UniProtKB-UniRule"/>
</dbReference>